<reference evidence="2 3" key="1">
    <citation type="submission" date="2020-08" db="EMBL/GenBank/DDBJ databases">
        <title>Genomic Encyclopedia of Type Strains, Phase IV (KMG-IV): sequencing the most valuable type-strain genomes for metagenomic binning, comparative biology and taxonomic classification.</title>
        <authorList>
            <person name="Goeker M."/>
        </authorList>
    </citation>
    <scope>NUCLEOTIDE SEQUENCE [LARGE SCALE GENOMIC DNA]</scope>
    <source>
        <strain evidence="2 3">DSM 19371</strain>
    </source>
</reference>
<evidence type="ECO:0000313" key="3">
    <source>
        <dbReference type="Proteomes" id="UP000590524"/>
    </source>
</evidence>
<organism evidence="2 3">
    <name type="scientific">Sphingobium scionense</name>
    <dbReference type="NCBI Taxonomy" id="1404341"/>
    <lineage>
        <taxon>Bacteria</taxon>
        <taxon>Pseudomonadati</taxon>
        <taxon>Pseudomonadota</taxon>
        <taxon>Alphaproteobacteria</taxon>
        <taxon>Sphingomonadales</taxon>
        <taxon>Sphingomonadaceae</taxon>
        <taxon>Sphingobium</taxon>
    </lineage>
</organism>
<dbReference type="Proteomes" id="UP000590524">
    <property type="component" value="Unassembled WGS sequence"/>
</dbReference>
<protein>
    <submittedName>
        <fullName evidence="2">Uncharacterized protein</fullName>
    </submittedName>
</protein>
<comment type="caution">
    <text evidence="2">The sequence shown here is derived from an EMBL/GenBank/DDBJ whole genome shotgun (WGS) entry which is preliminary data.</text>
</comment>
<feature type="transmembrane region" description="Helical" evidence="1">
    <location>
        <begin position="20"/>
        <end position="43"/>
    </location>
</feature>
<evidence type="ECO:0000256" key="1">
    <source>
        <dbReference type="SAM" id="Phobius"/>
    </source>
</evidence>
<keyword evidence="1" id="KW-0472">Membrane</keyword>
<accession>A0A7W6PXD9</accession>
<gene>
    <name evidence="2" type="ORF">GGQ90_002931</name>
</gene>
<keyword evidence="1" id="KW-1133">Transmembrane helix</keyword>
<sequence>MNDFDQAAMKHVADGLSFGVLLGTIANILPSIAALMTIIWTAIRIWETDTAKRLTGRKD</sequence>
<name>A0A7W6PXD9_9SPHN</name>
<dbReference type="EMBL" id="JACIEU010000011">
    <property type="protein sequence ID" value="MBB4149142.1"/>
    <property type="molecule type" value="Genomic_DNA"/>
</dbReference>
<evidence type="ECO:0000313" key="2">
    <source>
        <dbReference type="EMBL" id="MBB4149142.1"/>
    </source>
</evidence>
<dbReference type="RefSeq" id="WP_029547957.1">
    <property type="nucleotide sequence ID" value="NZ_JACIEU010000011.1"/>
</dbReference>
<keyword evidence="3" id="KW-1185">Reference proteome</keyword>
<keyword evidence="1" id="KW-0812">Transmembrane</keyword>
<proteinExistence type="predicted"/>
<dbReference type="AlphaFoldDB" id="A0A7W6PXD9"/>